<evidence type="ECO:0000256" key="3">
    <source>
        <dbReference type="ARBA" id="ARBA00022729"/>
    </source>
</evidence>
<sequence>MPKISRRTALQSAGSAVATVAIAGCTSDDGQTEAEDDREDSEGMSEDDTVTVIQGPAPEQLDPQNHTQTYTSNVVLAAYENLLFRDEDGQLYGELVEEWERIEEGRVRLTLREDVPFHDGSTLTPEDAAFSLNRILLEEVGDLVSPQNFEPIQEAEPIDDEFAIDVISESLNPIVFQTLGSHNGQIMKKSWVEERDQADIAMEMNGTGPFKLVEFEQDEYVRYERFEEYREGPADIESLEYRGASEASTRVNQLLAGESDLTVNIPPDDVSRVEENEGTSVDAVAALRMPFFAMVKTREPFDSVEFRRAMNLAVDNESIIENVLDGFGAPSNQPTQEGVFGYNPDVDTYPQDYDRAEELVEESGYAGVEITLHTPTGRYLRDVEVAQAVASQIDELPNVSASVEQRDTNSLFSELSPNLDTGPACYMLGYANAIADAAYVIEPLLTEGGSSTSWEDEETQALFEEAQSESDIDRREELLQELNQEFHDLAPWIFLHQQANLYGTSDRFEWTARGDDHIDPYTFSVE</sequence>
<evidence type="ECO:0000259" key="5">
    <source>
        <dbReference type="Pfam" id="PF00496"/>
    </source>
</evidence>
<keyword evidence="7" id="KW-1185">Reference proteome</keyword>
<dbReference type="InterPro" id="IPR039424">
    <property type="entry name" value="SBP_5"/>
</dbReference>
<evidence type="ECO:0000256" key="1">
    <source>
        <dbReference type="ARBA" id="ARBA00005695"/>
    </source>
</evidence>
<evidence type="ECO:0000256" key="2">
    <source>
        <dbReference type="ARBA" id="ARBA00022448"/>
    </source>
</evidence>
<dbReference type="PANTHER" id="PTHR30290:SF9">
    <property type="entry name" value="OLIGOPEPTIDE-BINDING PROTEIN APPA"/>
    <property type="match status" value="1"/>
</dbReference>
<dbReference type="InterPro" id="IPR006311">
    <property type="entry name" value="TAT_signal"/>
</dbReference>
<dbReference type="InterPro" id="IPR000914">
    <property type="entry name" value="SBP_5_dom"/>
</dbReference>
<dbReference type="InterPro" id="IPR030678">
    <property type="entry name" value="Peptide/Ni-bd"/>
</dbReference>
<dbReference type="PROSITE" id="PS51257">
    <property type="entry name" value="PROKAR_LIPOPROTEIN"/>
    <property type="match status" value="1"/>
</dbReference>
<feature type="region of interest" description="Disordered" evidence="4">
    <location>
        <begin position="24"/>
        <end position="49"/>
    </location>
</feature>
<name>A0ABD5ULP9_9EURY</name>
<dbReference type="RefSeq" id="WP_379764924.1">
    <property type="nucleotide sequence ID" value="NZ_JBHSXI010000001.1"/>
</dbReference>
<evidence type="ECO:0000256" key="4">
    <source>
        <dbReference type="SAM" id="MobiDB-lite"/>
    </source>
</evidence>
<dbReference type="AlphaFoldDB" id="A0ABD5ULP9"/>
<dbReference type="Gene3D" id="3.90.76.10">
    <property type="entry name" value="Dipeptide-binding Protein, Domain 1"/>
    <property type="match status" value="1"/>
</dbReference>
<dbReference type="Pfam" id="PF00496">
    <property type="entry name" value="SBP_bac_5"/>
    <property type="match status" value="1"/>
</dbReference>
<evidence type="ECO:0000313" key="6">
    <source>
        <dbReference type="EMBL" id="MFC6888177.1"/>
    </source>
</evidence>
<dbReference type="GO" id="GO:0042597">
    <property type="term" value="C:periplasmic space"/>
    <property type="evidence" value="ECO:0007669"/>
    <property type="project" value="UniProtKB-ARBA"/>
</dbReference>
<organism evidence="6 7">
    <name type="scientific">Halorubrum trueperi</name>
    <dbReference type="NCBI Taxonomy" id="2004704"/>
    <lineage>
        <taxon>Archaea</taxon>
        <taxon>Methanobacteriati</taxon>
        <taxon>Methanobacteriota</taxon>
        <taxon>Stenosarchaea group</taxon>
        <taxon>Halobacteria</taxon>
        <taxon>Halobacteriales</taxon>
        <taxon>Haloferacaceae</taxon>
        <taxon>Halorubrum</taxon>
    </lineage>
</organism>
<accession>A0ABD5ULP9</accession>
<dbReference type="Gene3D" id="3.40.190.10">
    <property type="entry name" value="Periplasmic binding protein-like II"/>
    <property type="match status" value="1"/>
</dbReference>
<gene>
    <name evidence="6" type="ORF">ACFQEY_03780</name>
</gene>
<dbReference type="PROSITE" id="PS51318">
    <property type="entry name" value="TAT"/>
    <property type="match status" value="1"/>
</dbReference>
<dbReference type="PIRSF" id="PIRSF002741">
    <property type="entry name" value="MppA"/>
    <property type="match status" value="1"/>
</dbReference>
<feature type="domain" description="Solute-binding protein family 5" evidence="5">
    <location>
        <begin position="91"/>
        <end position="450"/>
    </location>
</feature>
<reference evidence="6 7" key="1">
    <citation type="journal article" date="2019" name="Int. J. Syst. Evol. Microbiol.">
        <title>The Global Catalogue of Microorganisms (GCM) 10K type strain sequencing project: providing services to taxonomists for standard genome sequencing and annotation.</title>
        <authorList>
            <consortium name="The Broad Institute Genomics Platform"/>
            <consortium name="The Broad Institute Genome Sequencing Center for Infectious Disease"/>
            <person name="Wu L."/>
            <person name="Ma J."/>
        </authorList>
    </citation>
    <scope>NUCLEOTIDE SEQUENCE [LARGE SCALE GENOMIC DNA]</scope>
    <source>
        <strain evidence="6 7">Y73</strain>
    </source>
</reference>
<dbReference type="SUPFAM" id="SSF53850">
    <property type="entry name" value="Periplasmic binding protein-like II"/>
    <property type="match status" value="1"/>
</dbReference>
<keyword evidence="2" id="KW-0813">Transport</keyword>
<comment type="caution">
    <text evidence="6">The sequence shown here is derived from an EMBL/GenBank/DDBJ whole genome shotgun (WGS) entry which is preliminary data.</text>
</comment>
<protein>
    <submittedName>
        <fullName evidence="6">ABC transporter substrate-binding protein</fullName>
    </submittedName>
</protein>
<dbReference type="Proteomes" id="UP001596333">
    <property type="component" value="Unassembled WGS sequence"/>
</dbReference>
<keyword evidence="3" id="KW-0732">Signal</keyword>
<evidence type="ECO:0000313" key="7">
    <source>
        <dbReference type="Proteomes" id="UP001596333"/>
    </source>
</evidence>
<dbReference type="Gene3D" id="3.10.105.10">
    <property type="entry name" value="Dipeptide-binding Protein, Domain 3"/>
    <property type="match status" value="1"/>
</dbReference>
<dbReference type="PANTHER" id="PTHR30290">
    <property type="entry name" value="PERIPLASMIC BINDING COMPONENT OF ABC TRANSPORTER"/>
    <property type="match status" value="1"/>
</dbReference>
<dbReference type="EMBL" id="JBHSXI010000001">
    <property type="protein sequence ID" value="MFC6888177.1"/>
    <property type="molecule type" value="Genomic_DNA"/>
</dbReference>
<proteinExistence type="inferred from homology"/>
<feature type="compositionally biased region" description="Acidic residues" evidence="4">
    <location>
        <begin position="30"/>
        <end position="49"/>
    </location>
</feature>
<comment type="similarity">
    <text evidence="1">Belongs to the bacterial solute-binding protein 5 family.</text>
</comment>